<dbReference type="KEGG" id="uma:UMAG_11658"/>
<dbReference type="AlphaFoldDB" id="A0A0D1CAB0"/>
<dbReference type="Gene3D" id="1.10.30.10">
    <property type="entry name" value="High mobility group box domain"/>
    <property type="match status" value="1"/>
</dbReference>
<keyword evidence="2 3" id="KW-0539">Nucleus</keyword>
<dbReference type="InterPro" id="IPR009071">
    <property type="entry name" value="HMG_box_dom"/>
</dbReference>
<evidence type="ECO:0000256" key="2">
    <source>
        <dbReference type="ARBA" id="ARBA00023242"/>
    </source>
</evidence>
<dbReference type="EMBL" id="CM003142">
    <property type="protein sequence ID" value="KIS70282.1"/>
    <property type="molecule type" value="Genomic_DNA"/>
</dbReference>
<dbReference type="Proteomes" id="UP000000561">
    <property type="component" value="Chromosome 3"/>
</dbReference>
<evidence type="ECO:0000256" key="3">
    <source>
        <dbReference type="PROSITE-ProRule" id="PRU00267"/>
    </source>
</evidence>
<dbReference type="PROSITE" id="PS50118">
    <property type="entry name" value="HMG_BOX_2"/>
    <property type="match status" value="1"/>
</dbReference>
<dbReference type="SUPFAM" id="SSF47095">
    <property type="entry name" value="HMG-box"/>
    <property type="match status" value="1"/>
</dbReference>
<dbReference type="SMART" id="SM00398">
    <property type="entry name" value="HMG"/>
    <property type="match status" value="1"/>
</dbReference>
<dbReference type="OrthoDB" id="6247875at2759"/>
<dbReference type="RefSeq" id="XP_011388055.1">
    <property type="nucleotide sequence ID" value="XM_011389753.1"/>
</dbReference>
<dbReference type="PANTHER" id="PTHR45789">
    <property type="entry name" value="FI18025P1"/>
    <property type="match status" value="1"/>
</dbReference>
<sequence>MDEEPLQCCGTSNAGPSKPPPKAQARARSKSLGEPRNVQPYQTNSPPSAPPSHLRKIPRPPNAFILYRTEKIKELKNNKGASLASDVGLDKLDHQRQLSKIVGQLWRDETPEIKAAFQERARQAASEHRQRFPEHRFKPTPRKAFSCAPATCAALQTPETHTHTDFSPGDIRGPLSGSGSGSGRKRASLEGAKSKTSPYSKPHRRTSLASPSSPTVHQTAHDTDHQRGSVKTDAAPDPAAYSAGATQLTRSVSLSTTRQAQITDQQRGSARRSLDGITSQSAAPTHSFDAPVPQHLREHHVFLAPPPAPPLPIGHAITTNHVATNLEAYAQHHELPKPKCSLFDAVSSALPHERRAFLQASLVMKGYPFAVPADASESTEQRTPTVYQTTSSTPKAGQSTTPIEPSESQVFYTTALKRTHTWHSQGVTETTFHQNTGSEAPPIPQTSKANPSPLAVAPPAASSVNLYVDATAAARYGDLGDWSQPEPCFNTSQSQISCYDGSMPPPSASGVYYGQNTSVETSLQAPSGVWDDLVAYLPQPDSFNAIKVASYLPIDSNIHPSNSAFVTLSEPDGANQVQSNFFGFDGQLMAQESVVGESTALGAGVDPVQEELRQRRAVEELLKQMMAPKTPLISTSKCSLHPELHDGTVCLCSSTQQQVVLAEHRSDRQSWPQKAIQGFSESSLLGDVSQPSLQLGADDEACNTCCQPDQTDLKALSTAPASTVQALDNLLTESQVYDYLTSPTTKTNFSRPLLLSAQPQEGRESFFLKGPVSAPPIEQGLSTAEASRLDTAQDSTLDPADSVQTQGEDAVQMATLSGGSHQQRIQQSLRNWKAQRLNSFKSKLARAKHRSSPSSSSLSVEKTKNDQ</sequence>
<organism evidence="6 7">
    <name type="scientific">Mycosarcoma maydis</name>
    <name type="common">Corn smut fungus</name>
    <name type="synonym">Ustilago maydis</name>
    <dbReference type="NCBI Taxonomy" id="5270"/>
    <lineage>
        <taxon>Eukaryota</taxon>
        <taxon>Fungi</taxon>
        <taxon>Dikarya</taxon>
        <taxon>Basidiomycota</taxon>
        <taxon>Ustilaginomycotina</taxon>
        <taxon>Ustilaginomycetes</taxon>
        <taxon>Ustilaginales</taxon>
        <taxon>Ustilaginaceae</taxon>
        <taxon>Mycosarcoma</taxon>
    </lineage>
</organism>
<feature type="region of interest" description="Disordered" evidence="4">
    <location>
        <begin position="374"/>
        <end position="404"/>
    </location>
</feature>
<feature type="DNA-binding region" description="HMG box" evidence="3">
    <location>
        <begin position="57"/>
        <end position="136"/>
    </location>
</feature>
<evidence type="ECO:0000256" key="1">
    <source>
        <dbReference type="ARBA" id="ARBA00023125"/>
    </source>
</evidence>
<feature type="region of interest" description="Disordered" evidence="4">
    <location>
        <begin position="120"/>
        <end position="142"/>
    </location>
</feature>
<feature type="compositionally biased region" description="Polar residues" evidence="4">
    <location>
        <begin position="376"/>
        <end position="404"/>
    </location>
</feature>
<keyword evidence="1 3" id="KW-0238">DNA-binding</keyword>
<dbReference type="InParanoid" id="A0A0D1CAB0"/>
<keyword evidence="7" id="KW-1185">Reference proteome</keyword>
<dbReference type="eggNOG" id="KOG0527">
    <property type="taxonomic scope" value="Eukaryota"/>
</dbReference>
<dbReference type="InterPro" id="IPR051356">
    <property type="entry name" value="SOX/SOX-like_TF"/>
</dbReference>
<dbReference type="CDD" id="cd01389">
    <property type="entry name" value="HMG-box_ROX1-like"/>
    <property type="match status" value="1"/>
</dbReference>
<feature type="region of interest" description="Disordered" evidence="4">
    <location>
        <begin position="842"/>
        <end position="867"/>
    </location>
</feature>
<accession>A0A0D1CAB0</accession>
<evidence type="ECO:0000313" key="6">
    <source>
        <dbReference type="EMBL" id="KIS70282.1"/>
    </source>
</evidence>
<feature type="region of interest" description="Disordered" evidence="4">
    <location>
        <begin position="156"/>
        <end position="290"/>
    </location>
</feature>
<dbReference type="STRING" id="237631.A0A0D1CAB0"/>
<evidence type="ECO:0000313" key="7">
    <source>
        <dbReference type="Proteomes" id="UP000000561"/>
    </source>
</evidence>
<feature type="domain" description="HMG box" evidence="5">
    <location>
        <begin position="57"/>
        <end position="136"/>
    </location>
</feature>
<dbReference type="InterPro" id="IPR036910">
    <property type="entry name" value="HMG_box_dom_sf"/>
</dbReference>
<dbReference type="GO" id="GO:0005634">
    <property type="term" value="C:nucleus"/>
    <property type="evidence" value="ECO:0000318"/>
    <property type="project" value="GO_Central"/>
</dbReference>
<dbReference type="VEuPathDB" id="FungiDB:UMAG_11658"/>
<dbReference type="GeneID" id="23567515"/>
<evidence type="ECO:0000256" key="4">
    <source>
        <dbReference type="SAM" id="MobiDB-lite"/>
    </source>
</evidence>
<dbReference type="GO" id="GO:0006357">
    <property type="term" value="P:regulation of transcription by RNA polymerase II"/>
    <property type="evidence" value="ECO:0000318"/>
    <property type="project" value="GO_Central"/>
</dbReference>
<feature type="compositionally biased region" description="Polar residues" evidence="4">
    <location>
        <begin position="207"/>
        <end position="218"/>
    </location>
</feature>
<dbReference type="GO" id="GO:0000981">
    <property type="term" value="F:DNA-binding transcription factor activity, RNA polymerase II-specific"/>
    <property type="evidence" value="ECO:0000318"/>
    <property type="project" value="GO_Central"/>
</dbReference>
<feature type="compositionally biased region" description="Polar residues" evidence="4">
    <location>
        <begin position="244"/>
        <end position="268"/>
    </location>
</feature>
<gene>
    <name evidence="6" type="ORF">UMAG_11658</name>
</gene>
<name>A0A0D1CAB0_MYCMD</name>
<dbReference type="PANTHER" id="PTHR45789:SF2">
    <property type="entry name" value="FI18025P1"/>
    <property type="match status" value="1"/>
</dbReference>
<reference evidence="6 7" key="1">
    <citation type="journal article" date="2006" name="Nature">
        <title>Insights from the genome of the biotrophic fungal plant pathogen Ustilago maydis.</title>
        <authorList>
            <person name="Kamper J."/>
            <person name="Kahmann R."/>
            <person name="Bolker M."/>
            <person name="Ma L.J."/>
            <person name="Brefort T."/>
            <person name="Saville B.J."/>
            <person name="Banuett F."/>
            <person name="Kronstad J.W."/>
            <person name="Gold S.E."/>
            <person name="Muller O."/>
            <person name="Perlin M.H."/>
            <person name="Wosten H.A."/>
            <person name="de Vries R."/>
            <person name="Ruiz-Herrera J."/>
            <person name="Reynaga-Pena C.G."/>
            <person name="Snetselaar K."/>
            <person name="McCann M."/>
            <person name="Perez-Martin J."/>
            <person name="Feldbrugge M."/>
            <person name="Basse C.W."/>
            <person name="Steinberg G."/>
            <person name="Ibeas J.I."/>
            <person name="Holloman W."/>
            <person name="Guzman P."/>
            <person name="Farman M."/>
            <person name="Stajich J.E."/>
            <person name="Sentandreu R."/>
            <person name="Gonzalez-Prieto J.M."/>
            <person name="Kennell J.C."/>
            <person name="Molina L."/>
            <person name="Schirawski J."/>
            <person name="Mendoza-Mendoza A."/>
            <person name="Greilinger D."/>
            <person name="Munch K."/>
            <person name="Rossel N."/>
            <person name="Scherer M."/>
            <person name="Vranes M."/>
            <person name="Ladendorf O."/>
            <person name="Vincon V."/>
            <person name="Fuchs U."/>
            <person name="Sandrock B."/>
            <person name="Meng S."/>
            <person name="Ho E.C."/>
            <person name="Cahill M.J."/>
            <person name="Boyce K.J."/>
            <person name="Klose J."/>
            <person name="Klosterman S.J."/>
            <person name="Deelstra H.J."/>
            <person name="Ortiz-Castellanos L."/>
            <person name="Li W."/>
            <person name="Sanchez-Alonso P."/>
            <person name="Schreier P.H."/>
            <person name="Hauser-Hahn I."/>
            <person name="Vaupel M."/>
            <person name="Koopmann E."/>
            <person name="Friedrich G."/>
            <person name="Voss H."/>
            <person name="Schluter T."/>
            <person name="Margolis J."/>
            <person name="Platt D."/>
            <person name="Swimmer C."/>
            <person name="Gnirke A."/>
            <person name="Chen F."/>
            <person name="Vysotskaia V."/>
            <person name="Mannhaupt G."/>
            <person name="Guldener U."/>
            <person name="Munsterkotter M."/>
            <person name="Haase D."/>
            <person name="Oesterheld M."/>
            <person name="Mewes H.W."/>
            <person name="Mauceli E.W."/>
            <person name="DeCaprio D."/>
            <person name="Wade C.M."/>
            <person name="Butler J."/>
            <person name="Young S."/>
            <person name="Jaffe D.B."/>
            <person name="Calvo S."/>
            <person name="Nusbaum C."/>
            <person name="Galagan J."/>
            <person name="Birren B.W."/>
        </authorList>
    </citation>
    <scope>NUCLEOTIDE SEQUENCE [LARGE SCALE GENOMIC DNA]</scope>
    <source>
        <strain evidence="7">DSM 14603 / FGSC 9021 / UM521</strain>
    </source>
</reference>
<protein>
    <submittedName>
        <fullName evidence="6">HMG-box protein Hmg3</fullName>
    </submittedName>
</protein>
<dbReference type="GO" id="GO:0000978">
    <property type="term" value="F:RNA polymerase II cis-regulatory region sequence-specific DNA binding"/>
    <property type="evidence" value="ECO:0000318"/>
    <property type="project" value="GO_Central"/>
</dbReference>
<feature type="region of interest" description="Disordered" evidence="4">
    <location>
        <begin position="1"/>
        <end position="61"/>
    </location>
</feature>
<evidence type="ECO:0000259" key="5">
    <source>
        <dbReference type="PROSITE" id="PS50118"/>
    </source>
</evidence>
<feature type="region of interest" description="Disordered" evidence="4">
    <location>
        <begin position="432"/>
        <end position="456"/>
    </location>
</feature>
<proteinExistence type="predicted"/>
<feature type="compositionally biased region" description="Basic and acidic residues" evidence="4">
    <location>
        <begin position="120"/>
        <end position="137"/>
    </location>
</feature>